<sequence>MTYIFQKKNLMIIAPLLYVALLAIAINGQDLLIQPQQYTIVEVINDSSALVEDGNGDQATVYFDDRPVFDNDIEWGGFPVEVISGEWQNEDRTVLKSTLDIWG</sequence>
<keyword evidence="2" id="KW-1185">Reference proteome</keyword>
<protein>
    <submittedName>
        <fullName evidence="1">Uncharacterized protein</fullName>
    </submittedName>
</protein>
<dbReference type="AlphaFoldDB" id="A0A838CY93"/>
<dbReference type="RefSeq" id="WP_181473919.1">
    <property type="nucleotide sequence ID" value="NZ_JACEFG010000005.1"/>
</dbReference>
<dbReference type="Proteomes" id="UP000571017">
    <property type="component" value="Unassembled WGS sequence"/>
</dbReference>
<name>A0A838CY93_9BACI</name>
<organism evidence="1 2">
    <name type="scientific">Halobacillus locisalis</name>
    <dbReference type="NCBI Taxonomy" id="220753"/>
    <lineage>
        <taxon>Bacteria</taxon>
        <taxon>Bacillati</taxon>
        <taxon>Bacillota</taxon>
        <taxon>Bacilli</taxon>
        <taxon>Bacillales</taxon>
        <taxon>Bacillaceae</taxon>
        <taxon>Halobacillus</taxon>
    </lineage>
</organism>
<accession>A0A838CY93</accession>
<gene>
    <name evidence="1" type="ORF">H0266_18420</name>
</gene>
<dbReference type="EMBL" id="JACEFG010000005">
    <property type="protein sequence ID" value="MBA2176858.1"/>
    <property type="molecule type" value="Genomic_DNA"/>
</dbReference>
<evidence type="ECO:0000313" key="2">
    <source>
        <dbReference type="Proteomes" id="UP000571017"/>
    </source>
</evidence>
<evidence type="ECO:0000313" key="1">
    <source>
        <dbReference type="EMBL" id="MBA2176858.1"/>
    </source>
</evidence>
<reference evidence="1 2" key="1">
    <citation type="journal article" date="2004" name="Extremophiles">
        <title>Halobacillus locisalis sp. nov., a halophilic bacterium isolated from a marine solar saltern of the Yellow Sea in Korea.</title>
        <authorList>
            <person name="Yoon J.H."/>
            <person name="Kang K.H."/>
            <person name="Oh T.K."/>
            <person name="Park Y.H."/>
        </authorList>
    </citation>
    <scope>NUCLEOTIDE SEQUENCE [LARGE SCALE GENOMIC DNA]</scope>
    <source>
        <strain evidence="1 2">KCTC 3788</strain>
    </source>
</reference>
<proteinExistence type="predicted"/>
<comment type="caution">
    <text evidence="1">The sequence shown here is derived from an EMBL/GenBank/DDBJ whole genome shotgun (WGS) entry which is preliminary data.</text>
</comment>